<dbReference type="Gene3D" id="3.30.559.70">
    <property type="entry name" value="Choline/Carnitine o-acyltransferase, domain 2"/>
    <property type="match status" value="1"/>
</dbReference>
<evidence type="ECO:0000256" key="3">
    <source>
        <dbReference type="ARBA" id="ARBA00048999"/>
    </source>
</evidence>
<evidence type="ECO:0000313" key="6">
    <source>
        <dbReference type="Proteomes" id="UP001626550"/>
    </source>
</evidence>
<evidence type="ECO:0000313" key="5">
    <source>
        <dbReference type="EMBL" id="KAL3318161.1"/>
    </source>
</evidence>
<proteinExistence type="predicted"/>
<dbReference type="InterPro" id="IPR039551">
    <property type="entry name" value="Cho/carn_acyl_trans"/>
</dbReference>
<keyword evidence="6" id="KW-1185">Reference proteome</keyword>
<evidence type="ECO:0000259" key="4">
    <source>
        <dbReference type="Pfam" id="PF00755"/>
    </source>
</evidence>
<keyword evidence="2" id="KW-0012">Acyltransferase</keyword>
<dbReference type="EMBL" id="JBJKFK010000280">
    <property type="protein sequence ID" value="KAL3318161.1"/>
    <property type="molecule type" value="Genomic_DNA"/>
</dbReference>
<dbReference type="Gene3D" id="1.10.275.20">
    <property type="entry name" value="Choline/Carnitine o-acyltransferase"/>
    <property type="match status" value="1"/>
</dbReference>
<accession>A0ABD2QHE4</accession>
<dbReference type="PROSITE" id="PS00439">
    <property type="entry name" value="ACYLTRANSF_C_1"/>
    <property type="match status" value="1"/>
</dbReference>
<dbReference type="GO" id="GO:0016747">
    <property type="term" value="F:acyltransferase activity, transferring groups other than amino-acyl groups"/>
    <property type="evidence" value="ECO:0007669"/>
    <property type="project" value="UniProtKB-ARBA"/>
</dbReference>
<dbReference type="InterPro" id="IPR042231">
    <property type="entry name" value="Cho/carn_acyl_trans_2"/>
</dbReference>
<sequence>MVLRLTLLVFVFFISLRRFLIRRLLSCQPWMNDRLGKVSLKTKLWAFTVSLLEGFSKPGLYGAQEILPSLPLPPVDATLQKLTTSLTAIYSPAQLRELQHFCGLFRKKSAWKLQFLLRIRHLLTHNYVTEWWEKYIYLMQRSSLVTSANYYALSYENYRPSNKQSVLLAAKTYSLLRVKQQLETEVKEPIFVSGCVPVCMGQYRRLFSVTRIPCKDFDRIQHYRSSHSVVQCHGLFYKIPMYRHGRMHNLLEPWEYQLQVEYILAHAEQERGVSPRDKDPFFKLAALTQVVVILCILSIF</sequence>
<comment type="catalytic activity">
    <reaction evidence="3">
        <text>4,8-dimethylnonanoyl-CoA + (R)-carnitine = O-4,8-dimethylnonanoyl-(R)-carnitine + CoA</text>
        <dbReference type="Rhea" id="RHEA:44860"/>
        <dbReference type="ChEBI" id="CHEBI:16347"/>
        <dbReference type="ChEBI" id="CHEBI:57287"/>
        <dbReference type="ChEBI" id="CHEBI:77061"/>
        <dbReference type="ChEBI" id="CHEBI:84654"/>
    </reaction>
</comment>
<evidence type="ECO:0000256" key="1">
    <source>
        <dbReference type="ARBA" id="ARBA00005005"/>
    </source>
</evidence>
<organism evidence="5 6">
    <name type="scientific">Cichlidogyrus casuarinus</name>
    <dbReference type="NCBI Taxonomy" id="1844966"/>
    <lineage>
        <taxon>Eukaryota</taxon>
        <taxon>Metazoa</taxon>
        <taxon>Spiralia</taxon>
        <taxon>Lophotrochozoa</taxon>
        <taxon>Platyhelminthes</taxon>
        <taxon>Monogenea</taxon>
        <taxon>Monopisthocotylea</taxon>
        <taxon>Dactylogyridea</taxon>
        <taxon>Ancyrocephalidae</taxon>
        <taxon>Cichlidogyrus</taxon>
    </lineage>
</organism>
<dbReference type="Pfam" id="PF00755">
    <property type="entry name" value="Carn_acyltransf"/>
    <property type="match status" value="1"/>
</dbReference>
<dbReference type="InterPro" id="IPR042572">
    <property type="entry name" value="Carn_acyl_trans_N"/>
</dbReference>
<gene>
    <name evidence="5" type="ORF">Ciccas_003174</name>
</gene>
<comment type="pathway">
    <text evidence="1">Lipid metabolism; fatty acid beta-oxidation.</text>
</comment>
<dbReference type="Proteomes" id="UP001626550">
    <property type="component" value="Unassembled WGS sequence"/>
</dbReference>
<evidence type="ECO:0000256" key="2">
    <source>
        <dbReference type="ARBA" id="ARBA00023315"/>
    </source>
</evidence>
<keyword evidence="2" id="KW-0808">Transferase</keyword>
<comment type="caution">
    <text evidence="5">The sequence shown here is derived from an EMBL/GenBank/DDBJ whole genome shotgun (WGS) entry which is preliminary data.</text>
</comment>
<dbReference type="SUPFAM" id="SSF52777">
    <property type="entry name" value="CoA-dependent acyltransferases"/>
    <property type="match status" value="1"/>
</dbReference>
<protein>
    <recommendedName>
        <fullName evidence="4">Choline/carnitine acyltransferase domain-containing protein</fullName>
    </recommendedName>
</protein>
<dbReference type="AlphaFoldDB" id="A0ABD2QHE4"/>
<dbReference type="PANTHER" id="PTHR22589:SF31">
    <property type="entry name" value="CARNITINE O-PALMITOYLTRANSFERASE"/>
    <property type="match status" value="1"/>
</dbReference>
<dbReference type="InterPro" id="IPR000542">
    <property type="entry name" value="Carn_acyl_trans"/>
</dbReference>
<dbReference type="PANTHER" id="PTHR22589">
    <property type="entry name" value="CARNITINE O-ACYLTRANSFERASE"/>
    <property type="match status" value="1"/>
</dbReference>
<name>A0ABD2QHE4_9PLAT</name>
<reference evidence="5 6" key="1">
    <citation type="submission" date="2024-11" db="EMBL/GenBank/DDBJ databases">
        <title>Adaptive evolution of stress response genes in parasites aligns with host niche diversity.</title>
        <authorList>
            <person name="Hahn C."/>
            <person name="Resl P."/>
        </authorList>
    </citation>
    <scope>NUCLEOTIDE SEQUENCE [LARGE SCALE GENOMIC DNA]</scope>
    <source>
        <strain evidence="5">EGGRZ-B1_66</strain>
        <tissue evidence="5">Body</tissue>
    </source>
</reference>
<feature type="domain" description="Choline/carnitine acyltransferase" evidence="4">
    <location>
        <begin position="70"/>
        <end position="270"/>
    </location>
</feature>